<feature type="compositionally biased region" description="Acidic residues" evidence="1">
    <location>
        <begin position="8"/>
        <end position="33"/>
    </location>
</feature>
<dbReference type="Proteomes" id="UP001329430">
    <property type="component" value="Chromosome 1"/>
</dbReference>
<accession>A0AAN7VJP5</accession>
<sequence length="119" mass="13700">MRQLLYDSDYEPDEDENSDSGDASAESDNEADDLGIIPMDEEIDENERAQIVGIIANWQDDNAGMKTLNFSETNQMLVNLPDDPHPYNYFRLLVDAELLHIILEETNHYAIDFFNKTWA</sequence>
<protein>
    <submittedName>
        <fullName evidence="2">Uncharacterized protein</fullName>
    </submittedName>
</protein>
<evidence type="ECO:0000313" key="3">
    <source>
        <dbReference type="Proteomes" id="UP001329430"/>
    </source>
</evidence>
<feature type="region of interest" description="Disordered" evidence="1">
    <location>
        <begin position="1"/>
        <end position="33"/>
    </location>
</feature>
<dbReference type="AlphaFoldDB" id="A0AAN7VJP5"/>
<organism evidence="2 3">
    <name type="scientific">Pyrocoelia pectoralis</name>
    <dbReference type="NCBI Taxonomy" id="417401"/>
    <lineage>
        <taxon>Eukaryota</taxon>
        <taxon>Metazoa</taxon>
        <taxon>Ecdysozoa</taxon>
        <taxon>Arthropoda</taxon>
        <taxon>Hexapoda</taxon>
        <taxon>Insecta</taxon>
        <taxon>Pterygota</taxon>
        <taxon>Neoptera</taxon>
        <taxon>Endopterygota</taxon>
        <taxon>Coleoptera</taxon>
        <taxon>Polyphaga</taxon>
        <taxon>Elateriformia</taxon>
        <taxon>Elateroidea</taxon>
        <taxon>Lampyridae</taxon>
        <taxon>Lampyrinae</taxon>
        <taxon>Pyrocoelia</taxon>
    </lineage>
</organism>
<gene>
    <name evidence="2" type="ORF">RI129_001499</name>
</gene>
<comment type="caution">
    <text evidence="2">The sequence shown here is derived from an EMBL/GenBank/DDBJ whole genome shotgun (WGS) entry which is preliminary data.</text>
</comment>
<evidence type="ECO:0000313" key="2">
    <source>
        <dbReference type="EMBL" id="KAK5650470.1"/>
    </source>
</evidence>
<evidence type="ECO:0000256" key="1">
    <source>
        <dbReference type="SAM" id="MobiDB-lite"/>
    </source>
</evidence>
<name>A0AAN7VJP5_9COLE</name>
<keyword evidence="3" id="KW-1185">Reference proteome</keyword>
<proteinExistence type="predicted"/>
<dbReference type="EMBL" id="JAVRBK010000001">
    <property type="protein sequence ID" value="KAK5650470.1"/>
    <property type="molecule type" value="Genomic_DNA"/>
</dbReference>
<reference evidence="2 3" key="1">
    <citation type="journal article" date="2024" name="Insects">
        <title>An Improved Chromosome-Level Genome Assembly of the Firefly Pyrocoelia pectoralis.</title>
        <authorList>
            <person name="Fu X."/>
            <person name="Meyer-Rochow V.B."/>
            <person name="Ballantyne L."/>
            <person name="Zhu X."/>
        </authorList>
    </citation>
    <scope>NUCLEOTIDE SEQUENCE [LARGE SCALE GENOMIC DNA]</scope>
    <source>
        <strain evidence="2">XCY_ONT2</strain>
    </source>
</reference>